<keyword evidence="3" id="KW-1185">Reference proteome</keyword>
<dbReference type="OrthoDB" id="5287122at2"/>
<evidence type="ECO:0000313" key="2">
    <source>
        <dbReference type="EMBL" id="KDM93418.1"/>
    </source>
</evidence>
<feature type="transmembrane region" description="Helical" evidence="1">
    <location>
        <begin position="520"/>
        <end position="540"/>
    </location>
</feature>
<gene>
    <name evidence="2" type="ORF">EA58_00700</name>
</gene>
<feature type="transmembrane region" description="Helical" evidence="1">
    <location>
        <begin position="919"/>
        <end position="942"/>
    </location>
</feature>
<keyword evidence="1" id="KW-0472">Membrane</keyword>
<dbReference type="PANTHER" id="PTHR32063:SF33">
    <property type="entry name" value="RND SUPERFAMILY EFFLUX PUMP PERMEASE COMPONENT"/>
    <property type="match status" value="1"/>
</dbReference>
<dbReference type="AlphaFoldDB" id="A0A066S186"/>
<proteinExistence type="predicted"/>
<dbReference type="SUPFAM" id="SSF82714">
    <property type="entry name" value="Multidrug efflux transporter AcrB TolC docking domain, DN and DC subdomains"/>
    <property type="match status" value="2"/>
</dbReference>
<feature type="transmembrane region" description="Helical" evidence="1">
    <location>
        <begin position="383"/>
        <end position="404"/>
    </location>
</feature>
<dbReference type="InterPro" id="IPR001036">
    <property type="entry name" value="Acrflvin-R"/>
</dbReference>
<feature type="transmembrane region" description="Helical" evidence="1">
    <location>
        <begin position="867"/>
        <end position="884"/>
    </location>
</feature>
<dbReference type="RefSeq" id="WP_036747701.1">
    <property type="nucleotide sequence ID" value="NZ_JAGSGC010000001.1"/>
</dbReference>
<feature type="transmembrane region" description="Helical" evidence="1">
    <location>
        <begin position="354"/>
        <end position="376"/>
    </location>
</feature>
<sequence length="1039" mass="113103">MIRFFAGHPTAANLLMALFILAGLYYLPTLHRETFPKIATDTVRVTVPYPGASPREVENGICRPLEEATEAIVGMDEVQCEARNSLAVMTLTMVEGENFTTFQDDIRSAVDSIDSFPDEAETPVIEEMGRTSPVVTVAVTADLLTRTELKALAEQLKEKMLRQPGIPLVRIEGFSTRQLRVSLDPEQLRFYGLSLESISSAIASQNLSLPLGELDTRHQTYDLSVDDQRVTVDGLSRLQILSGRTGSQVQLGDIATIEETFSHPEDYALFHGKPVALLNISKNTKVDSLNVLAEVEAFIASEREQLPDSVQLTLTKDNTSIVVDRLTMLIDNAWQGLVLVFFSLLLFFNLRYTLWVVAGLPVSFLASFFFLSALGITLNMMSIVALLLALGILMDDAIVIAESIAAQSRQGKPPLSAVTDGVSMVARGVLSSFLTTVLIFGALLSIEGDIGQILRVVPSVLLIVITVSLIEAFLILPSHLHHTLAHEKPQTDNRFRQAVDRGFSRLQRATGEAVHKAMEYRYAVIGGGVALFILSVAMLASGHLRFQALPEMDGDVLEARLILPAGSRLEETESAVDTVLSALNQAIEPLNQQEISPLVQAVTVSFSKNVDAFESGAHLATISVDLLTAEQRKTDVDTLTAAWMAALPSLPQVSKVIFTEPAIGPAGRAIELRLQGRDAATLSEASFALQQWLQGYDGVYNVFDDLRAGRPELRLTLKPEALAAGVKTAQVASQLRQAFYGKAVDQIYRGLEEVEINVQLDTRKASSLETLEYLPIIHPVTGTRIPLASIADIHFERDDSRINRINGQQTVTVFGAIHTQHTNAQAVVADTFERFLPTLRTRFPGIIMTAEGEIQNSKVTQMSLRSGFLAGLVGIFILLSIQFRSYAEPLIVMLAIPLSLVGVIGGHLLMGYPLTMPSLVGFVSLAGIVVNNAILLVEFVKANAGEGLTLHDAARKASEERLRAMLLTSTTTIAGMLPLLFETSLQAQVMIPLVISITFGLLAASVLVLFVVPCLYGVLADIRRNQAIKQSLPVNAMEN</sequence>
<dbReference type="GO" id="GO:0005886">
    <property type="term" value="C:plasma membrane"/>
    <property type="evidence" value="ECO:0007669"/>
    <property type="project" value="TreeGrafter"/>
</dbReference>
<feature type="transmembrane region" description="Helical" evidence="1">
    <location>
        <begin position="890"/>
        <end position="912"/>
    </location>
</feature>
<comment type="caution">
    <text evidence="2">The sequence shown here is derived from an EMBL/GenBank/DDBJ whole genome shotgun (WGS) entry which is preliminary data.</text>
</comment>
<name>A0A066S186_9GAMM</name>
<organism evidence="2 3">
    <name type="scientific">Photobacterium galatheae</name>
    <dbReference type="NCBI Taxonomy" id="1654360"/>
    <lineage>
        <taxon>Bacteria</taxon>
        <taxon>Pseudomonadati</taxon>
        <taxon>Pseudomonadota</taxon>
        <taxon>Gammaproteobacteria</taxon>
        <taxon>Vibrionales</taxon>
        <taxon>Vibrionaceae</taxon>
        <taxon>Photobacterium</taxon>
    </lineage>
</organism>
<feature type="transmembrane region" description="Helical" evidence="1">
    <location>
        <begin position="6"/>
        <end position="27"/>
    </location>
</feature>
<dbReference type="EMBL" id="JMIB01000002">
    <property type="protein sequence ID" value="KDM93418.1"/>
    <property type="molecule type" value="Genomic_DNA"/>
</dbReference>
<feature type="transmembrane region" description="Helical" evidence="1">
    <location>
        <begin position="329"/>
        <end position="348"/>
    </location>
</feature>
<dbReference type="PRINTS" id="PR00702">
    <property type="entry name" value="ACRIFLAVINRP"/>
</dbReference>
<keyword evidence="1" id="KW-1133">Transmembrane helix</keyword>
<dbReference type="Gene3D" id="3.30.70.1440">
    <property type="entry name" value="Multidrug efflux transporter AcrB pore domain"/>
    <property type="match status" value="1"/>
</dbReference>
<evidence type="ECO:0000313" key="3">
    <source>
        <dbReference type="Proteomes" id="UP000027192"/>
    </source>
</evidence>
<dbReference type="Gene3D" id="3.30.70.1430">
    <property type="entry name" value="Multidrug efflux transporter AcrB pore domain"/>
    <property type="match status" value="2"/>
</dbReference>
<dbReference type="Pfam" id="PF00873">
    <property type="entry name" value="ACR_tran"/>
    <property type="match status" value="1"/>
</dbReference>
<dbReference type="InterPro" id="IPR027463">
    <property type="entry name" value="AcrB_DN_DC_subdom"/>
</dbReference>
<protein>
    <submittedName>
        <fullName evidence="2">Acriflavin resistance protein</fullName>
    </submittedName>
</protein>
<dbReference type="GO" id="GO:0042910">
    <property type="term" value="F:xenobiotic transmembrane transporter activity"/>
    <property type="evidence" value="ECO:0007669"/>
    <property type="project" value="TreeGrafter"/>
</dbReference>
<feature type="transmembrane region" description="Helical" evidence="1">
    <location>
        <begin position="424"/>
        <end position="444"/>
    </location>
</feature>
<reference evidence="2 3" key="1">
    <citation type="submission" date="2014-04" db="EMBL/GenBank/DDBJ databases">
        <title>Draft genome sequence of Photobacterium halotolerans S2753: a solonamide, ngercheumicin and holomycin producer.</title>
        <authorList>
            <person name="Machado H.R."/>
            <person name="Gram L."/>
        </authorList>
    </citation>
    <scope>NUCLEOTIDE SEQUENCE [LARGE SCALE GENOMIC DNA]</scope>
    <source>
        <strain evidence="2 3">S2753</strain>
    </source>
</reference>
<accession>A0A066S186</accession>
<dbReference type="STRING" id="1654360.EA58_00700"/>
<feature type="transmembrane region" description="Helical" evidence="1">
    <location>
        <begin position="993"/>
        <end position="1019"/>
    </location>
</feature>
<dbReference type="Gene3D" id="3.30.70.1320">
    <property type="entry name" value="Multidrug efflux transporter AcrB pore domain like"/>
    <property type="match status" value="1"/>
</dbReference>
<dbReference type="SUPFAM" id="SSF82866">
    <property type="entry name" value="Multidrug efflux transporter AcrB transmembrane domain"/>
    <property type="match status" value="2"/>
</dbReference>
<dbReference type="PANTHER" id="PTHR32063">
    <property type="match status" value="1"/>
</dbReference>
<evidence type="ECO:0000256" key="1">
    <source>
        <dbReference type="SAM" id="Phobius"/>
    </source>
</evidence>
<dbReference type="Gene3D" id="3.30.2090.10">
    <property type="entry name" value="Multidrug efflux transporter AcrB TolC docking domain, DN and DC subdomains"/>
    <property type="match status" value="2"/>
</dbReference>
<keyword evidence="1" id="KW-0812">Transmembrane</keyword>
<feature type="transmembrane region" description="Helical" evidence="1">
    <location>
        <begin position="456"/>
        <end position="476"/>
    </location>
</feature>
<dbReference type="Proteomes" id="UP000027192">
    <property type="component" value="Unassembled WGS sequence"/>
</dbReference>
<dbReference type="Gene3D" id="1.20.1640.10">
    <property type="entry name" value="Multidrug efflux transporter AcrB transmembrane domain"/>
    <property type="match status" value="2"/>
</dbReference>
<dbReference type="SUPFAM" id="SSF82693">
    <property type="entry name" value="Multidrug efflux transporter AcrB pore domain, PN1, PN2, PC1 and PC2 subdomains"/>
    <property type="match status" value="2"/>
</dbReference>